<name>A0A645E2V0_9ZZZZ</name>
<organism evidence="1">
    <name type="scientific">bioreactor metagenome</name>
    <dbReference type="NCBI Taxonomy" id="1076179"/>
    <lineage>
        <taxon>unclassified sequences</taxon>
        <taxon>metagenomes</taxon>
        <taxon>ecological metagenomes</taxon>
    </lineage>
</organism>
<reference evidence="1" key="1">
    <citation type="submission" date="2019-08" db="EMBL/GenBank/DDBJ databases">
        <authorList>
            <person name="Kucharzyk K."/>
            <person name="Murdoch R.W."/>
            <person name="Higgins S."/>
            <person name="Loffler F."/>
        </authorList>
    </citation>
    <scope>NUCLEOTIDE SEQUENCE</scope>
</reference>
<evidence type="ECO:0000313" key="1">
    <source>
        <dbReference type="EMBL" id="MPM95855.1"/>
    </source>
</evidence>
<gene>
    <name evidence="1" type="ORF">SDC9_143011</name>
</gene>
<comment type="caution">
    <text evidence="1">The sequence shown here is derived from an EMBL/GenBank/DDBJ whole genome shotgun (WGS) entry which is preliminary data.</text>
</comment>
<dbReference type="AlphaFoldDB" id="A0A645E2V0"/>
<protein>
    <submittedName>
        <fullName evidence="1">Uncharacterized protein</fullName>
    </submittedName>
</protein>
<accession>A0A645E2V0</accession>
<proteinExistence type="predicted"/>
<dbReference type="EMBL" id="VSSQ01042297">
    <property type="protein sequence ID" value="MPM95855.1"/>
    <property type="molecule type" value="Genomic_DNA"/>
</dbReference>
<sequence length="48" mass="5383">MLDVLLQHPHPKGVERSGGEFFQLQTGETADTLSHLCRCFIGKREGKD</sequence>